<gene>
    <name evidence="1" type="ORF">METZ01_LOCUS516573</name>
</gene>
<organism evidence="1">
    <name type="scientific">marine metagenome</name>
    <dbReference type="NCBI Taxonomy" id="408172"/>
    <lineage>
        <taxon>unclassified sequences</taxon>
        <taxon>metagenomes</taxon>
        <taxon>ecological metagenomes</taxon>
    </lineage>
</organism>
<accession>A0A383F436</accession>
<dbReference type="AlphaFoldDB" id="A0A383F436"/>
<proteinExistence type="predicted"/>
<sequence>MNSYQKLIVTNKGENSAGVIVYSLVSVPALRDEEDGRVGACTKAEPKNLKVAKKMEK</sequence>
<protein>
    <submittedName>
        <fullName evidence="1">Uncharacterized protein</fullName>
    </submittedName>
</protein>
<name>A0A383F436_9ZZZZ</name>
<evidence type="ECO:0000313" key="1">
    <source>
        <dbReference type="EMBL" id="SVE63719.1"/>
    </source>
</evidence>
<reference evidence="1" key="1">
    <citation type="submission" date="2018-05" db="EMBL/GenBank/DDBJ databases">
        <authorList>
            <person name="Lanie J.A."/>
            <person name="Ng W.-L."/>
            <person name="Kazmierczak K.M."/>
            <person name="Andrzejewski T.M."/>
            <person name="Davidsen T.M."/>
            <person name="Wayne K.J."/>
            <person name="Tettelin H."/>
            <person name="Glass J.I."/>
            <person name="Rusch D."/>
            <person name="Podicherti R."/>
            <person name="Tsui H.-C.T."/>
            <person name="Winkler M.E."/>
        </authorList>
    </citation>
    <scope>NUCLEOTIDE SEQUENCE</scope>
</reference>
<dbReference type="EMBL" id="UINC01231261">
    <property type="protein sequence ID" value="SVE63719.1"/>
    <property type="molecule type" value="Genomic_DNA"/>
</dbReference>